<evidence type="ECO:0000259" key="7">
    <source>
        <dbReference type="PROSITE" id="PS50883"/>
    </source>
</evidence>
<evidence type="ECO:0000256" key="2">
    <source>
        <dbReference type="ARBA" id="ARBA00022692"/>
    </source>
</evidence>
<feature type="domain" description="EAL" evidence="7">
    <location>
        <begin position="395"/>
        <end position="649"/>
    </location>
</feature>
<dbReference type="CDD" id="cd01948">
    <property type="entry name" value="EAL"/>
    <property type="match status" value="1"/>
</dbReference>
<feature type="domain" description="GGDEF" evidence="8">
    <location>
        <begin position="253"/>
        <end position="386"/>
    </location>
</feature>
<dbReference type="InterPro" id="IPR035919">
    <property type="entry name" value="EAL_sf"/>
</dbReference>
<dbReference type="SMART" id="SM00052">
    <property type="entry name" value="EAL"/>
    <property type="match status" value="1"/>
</dbReference>
<keyword evidence="4 5" id="KW-0472">Membrane</keyword>
<dbReference type="InterPro" id="IPR029787">
    <property type="entry name" value="Nucleotide_cyclase"/>
</dbReference>
<dbReference type="PROSITE" id="PS50887">
    <property type="entry name" value="GGDEF"/>
    <property type="match status" value="1"/>
</dbReference>
<dbReference type="Pfam" id="PF00990">
    <property type="entry name" value="GGDEF"/>
    <property type="match status" value="1"/>
</dbReference>
<dbReference type="SUPFAM" id="SSF55073">
    <property type="entry name" value="Nucleotide cyclase"/>
    <property type="match status" value="1"/>
</dbReference>
<evidence type="ECO:0000259" key="6">
    <source>
        <dbReference type="PROSITE" id="PS50839"/>
    </source>
</evidence>
<keyword evidence="2 5" id="KW-0812">Transmembrane</keyword>
<dbReference type="Pfam" id="PF00563">
    <property type="entry name" value="EAL"/>
    <property type="match status" value="1"/>
</dbReference>
<dbReference type="Gene3D" id="3.30.450.350">
    <property type="entry name" value="CHASE domain"/>
    <property type="match status" value="1"/>
</dbReference>
<dbReference type="InterPro" id="IPR006189">
    <property type="entry name" value="CHASE_dom"/>
</dbReference>
<dbReference type="SMART" id="SM00267">
    <property type="entry name" value="GGDEF"/>
    <property type="match status" value="1"/>
</dbReference>
<dbReference type="InterPro" id="IPR050706">
    <property type="entry name" value="Cyclic-di-GMP_PDE-like"/>
</dbReference>
<gene>
    <name evidence="9" type="ORF">OFY17_13365</name>
</gene>
<dbReference type="PROSITE" id="PS50839">
    <property type="entry name" value="CHASE"/>
    <property type="match status" value="1"/>
</dbReference>
<organism evidence="9 10">
    <name type="scientific">Marinomonas sargassi</name>
    <dbReference type="NCBI Taxonomy" id="2984494"/>
    <lineage>
        <taxon>Bacteria</taxon>
        <taxon>Pseudomonadati</taxon>
        <taxon>Pseudomonadota</taxon>
        <taxon>Gammaproteobacteria</taxon>
        <taxon>Oceanospirillales</taxon>
        <taxon>Oceanospirillaceae</taxon>
        <taxon>Marinomonas</taxon>
    </lineage>
</organism>
<dbReference type="InterPro" id="IPR043128">
    <property type="entry name" value="Rev_trsase/Diguanyl_cyclase"/>
</dbReference>
<dbReference type="InterPro" id="IPR000160">
    <property type="entry name" value="GGDEF_dom"/>
</dbReference>
<evidence type="ECO:0000256" key="4">
    <source>
        <dbReference type="ARBA" id="ARBA00023136"/>
    </source>
</evidence>
<feature type="transmembrane region" description="Helical" evidence="5">
    <location>
        <begin position="181"/>
        <end position="202"/>
    </location>
</feature>
<dbReference type="Pfam" id="PF03924">
    <property type="entry name" value="CHASE"/>
    <property type="match status" value="1"/>
</dbReference>
<dbReference type="PANTHER" id="PTHR33121">
    <property type="entry name" value="CYCLIC DI-GMP PHOSPHODIESTERASE PDEF"/>
    <property type="match status" value="1"/>
</dbReference>
<reference evidence="9 10" key="1">
    <citation type="submission" date="2022-10" db="EMBL/GenBank/DDBJ databases">
        <title>Marinomonas transparenta sp. nov. and Marinomonas sargassi sp. nov., isolated from marine alga (Sargassum natans (L.) Gaillon).</title>
        <authorList>
            <person name="Wang Y."/>
        </authorList>
    </citation>
    <scope>NUCLEOTIDE SEQUENCE [LARGE SCALE GENOMIC DNA]</scope>
    <source>
        <strain evidence="9 10">C2222</strain>
    </source>
</reference>
<sequence>MDWFERYATTLFNSFDGIESLQLAPQGKIQRIYPLQGNEAAIGLDIVSDSRFNEGAQAAIQDNKFIIVGPINLVQGGRAIIGRVPVYLDNEKDKKEFWGFISALINIESLIEATDLPSLDQEGYQYSLTRTSIDTGLITTISSSKSPLTDIHVETNLLAPANNWTLHISRSIESEILSNTLTGYFLTAWVALLLAIALYLLLMQPDKLKALVKAKTAELEELAYKDPLTDLPNRRYLQDHLHAQLAHNKKQKNLAAFIYFDLDNFKRINDTIGHDIGDKILVTVAKRLNELKGKSDLIIRLGGDEFGILLNNIKSQADAEQQAQVIVECIRVPVKLDNRELLLSTSLGIAMIPEHGNDLISIMQNADIALYQAKLEGKNQHLTFTEEMRVDTYNKIQDEHELSRAIENNEFELYYQPQFDLSKKKIISAEALIRWNHPDKGLVFPNDFIPLAENSGKIIELGYWVLESSIAYLARRKEQNKPDLTIHINLSSKQLCAPGLIQSVQQLLSIYQVPAKLLGFEITETSILEDLEISKEVLKVFKDMGICISIDDFGTGFSSLAQLKNLPVSLLKIDRGFVMDLEEDIDDRKIVEAIIAMAHKLNIKVLAEGIETQAQWDRLSSFHCDFGQGYLVSKAITEEEFNQIPTNIE</sequence>
<name>A0ABT2YVC8_9GAMM</name>
<feature type="domain" description="CHASE" evidence="6">
    <location>
        <begin position="29"/>
        <end position="119"/>
    </location>
</feature>
<protein>
    <submittedName>
        <fullName evidence="9">EAL domain-containing protein</fullName>
    </submittedName>
</protein>
<dbReference type="Proteomes" id="UP001209713">
    <property type="component" value="Unassembled WGS sequence"/>
</dbReference>
<comment type="subcellular location">
    <subcellularLocation>
        <location evidence="1">Membrane</location>
    </subcellularLocation>
</comment>
<accession>A0ABT2YVC8</accession>
<evidence type="ECO:0000256" key="1">
    <source>
        <dbReference type="ARBA" id="ARBA00004370"/>
    </source>
</evidence>
<evidence type="ECO:0000256" key="5">
    <source>
        <dbReference type="SAM" id="Phobius"/>
    </source>
</evidence>
<dbReference type="InterPro" id="IPR042240">
    <property type="entry name" value="CHASE_sf"/>
</dbReference>
<keyword evidence="3 5" id="KW-1133">Transmembrane helix</keyword>
<evidence type="ECO:0000256" key="3">
    <source>
        <dbReference type="ARBA" id="ARBA00022989"/>
    </source>
</evidence>
<evidence type="ECO:0000313" key="9">
    <source>
        <dbReference type="EMBL" id="MCV2403855.1"/>
    </source>
</evidence>
<dbReference type="SMART" id="SM01079">
    <property type="entry name" value="CHASE"/>
    <property type="match status" value="1"/>
</dbReference>
<dbReference type="Gene3D" id="3.30.70.270">
    <property type="match status" value="1"/>
</dbReference>
<dbReference type="NCBIfam" id="TIGR00254">
    <property type="entry name" value="GGDEF"/>
    <property type="match status" value="1"/>
</dbReference>
<dbReference type="InterPro" id="IPR001633">
    <property type="entry name" value="EAL_dom"/>
</dbReference>
<dbReference type="CDD" id="cd01949">
    <property type="entry name" value="GGDEF"/>
    <property type="match status" value="1"/>
</dbReference>
<keyword evidence="10" id="KW-1185">Reference proteome</keyword>
<dbReference type="PANTHER" id="PTHR33121:SF70">
    <property type="entry name" value="SIGNALING PROTEIN YKOW"/>
    <property type="match status" value="1"/>
</dbReference>
<dbReference type="PROSITE" id="PS50883">
    <property type="entry name" value="EAL"/>
    <property type="match status" value="1"/>
</dbReference>
<dbReference type="SUPFAM" id="SSF141868">
    <property type="entry name" value="EAL domain-like"/>
    <property type="match status" value="1"/>
</dbReference>
<proteinExistence type="predicted"/>
<evidence type="ECO:0000313" key="10">
    <source>
        <dbReference type="Proteomes" id="UP001209713"/>
    </source>
</evidence>
<dbReference type="Gene3D" id="3.20.20.450">
    <property type="entry name" value="EAL domain"/>
    <property type="match status" value="1"/>
</dbReference>
<dbReference type="EMBL" id="JAOVZB010000006">
    <property type="protein sequence ID" value="MCV2403855.1"/>
    <property type="molecule type" value="Genomic_DNA"/>
</dbReference>
<comment type="caution">
    <text evidence="9">The sequence shown here is derived from an EMBL/GenBank/DDBJ whole genome shotgun (WGS) entry which is preliminary data.</text>
</comment>
<evidence type="ECO:0000259" key="8">
    <source>
        <dbReference type="PROSITE" id="PS50887"/>
    </source>
</evidence>